<feature type="domain" description="Nitroreductase" evidence="3">
    <location>
        <begin position="81"/>
        <end position="143"/>
    </location>
</feature>
<reference evidence="4" key="1">
    <citation type="submission" date="2020-06" db="EMBL/GenBank/DDBJ databases">
        <title>Novel chitinolytic bacterium.</title>
        <authorList>
            <person name="Ungkulpasvich U."/>
            <person name="Kosugi A."/>
            <person name="Uke A."/>
        </authorList>
    </citation>
    <scope>NUCLEOTIDE SEQUENCE</scope>
    <source>
        <strain evidence="4">UUS1-1</strain>
    </source>
</reference>
<dbReference type="Gene3D" id="3.40.109.10">
    <property type="entry name" value="NADH Oxidase"/>
    <property type="match status" value="1"/>
</dbReference>
<protein>
    <submittedName>
        <fullName evidence="4">Nitroreductase family protein</fullName>
    </submittedName>
</protein>
<comment type="similarity">
    <text evidence="1">Belongs to the nitroreductase family.</text>
</comment>
<dbReference type="PANTHER" id="PTHR43673:SF10">
    <property type="entry name" value="NADH DEHYDROGENASE_NAD(P)H NITROREDUCTASE XCC3605-RELATED"/>
    <property type="match status" value="1"/>
</dbReference>
<dbReference type="InterPro" id="IPR029479">
    <property type="entry name" value="Nitroreductase"/>
</dbReference>
<evidence type="ECO:0000256" key="2">
    <source>
        <dbReference type="ARBA" id="ARBA00023002"/>
    </source>
</evidence>
<dbReference type="InterPro" id="IPR000415">
    <property type="entry name" value="Nitroreductase-like"/>
</dbReference>
<evidence type="ECO:0000256" key="1">
    <source>
        <dbReference type="ARBA" id="ARBA00007118"/>
    </source>
</evidence>
<name>A0A8J6LT17_9FIRM</name>
<dbReference type="PANTHER" id="PTHR43673">
    <property type="entry name" value="NAD(P)H NITROREDUCTASE YDGI-RELATED"/>
    <property type="match status" value="1"/>
</dbReference>
<keyword evidence="2" id="KW-0560">Oxidoreductase</keyword>
<dbReference type="AlphaFoldDB" id="A0A8J6LT17"/>
<dbReference type="RefSeq" id="WP_181340298.1">
    <property type="nucleotide sequence ID" value="NZ_JAAKDE010000023.1"/>
</dbReference>
<evidence type="ECO:0000259" key="3">
    <source>
        <dbReference type="Pfam" id="PF00881"/>
    </source>
</evidence>
<evidence type="ECO:0000313" key="4">
    <source>
        <dbReference type="EMBL" id="MBA2133832.1"/>
    </source>
</evidence>
<gene>
    <name evidence="4" type="ORF">G5B42_09845</name>
</gene>
<accession>A0A8J6LT17</accession>
<comment type="caution">
    <text evidence="4">The sequence shown here is derived from an EMBL/GenBank/DDBJ whole genome shotgun (WGS) entry which is preliminary data.</text>
</comment>
<evidence type="ECO:0000313" key="5">
    <source>
        <dbReference type="Proteomes" id="UP000657177"/>
    </source>
</evidence>
<feature type="domain" description="Nitroreductase" evidence="3">
    <location>
        <begin position="7"/>
        <end position="63"/>
    </location>
</feature>
<dbReference type="EMBL" id="JAAKDE010000023">
    <property type="protein sequence ID" value="MBA2133832.1"/>
    <property type="molecule type" value="Genomic_DNA"/>
</dbReference>
<keyword evidence="5" id="KW-1185">Reference proteome</keyword>
<dbReference type="Pfam" id="PF00881">
    <property type="entry name" value="Nitroreductase"/>
    <property type="match status" value="2"/>
</dbReference>
<dbReference type="SUPFAM" id="SSF55469">
    <property type="entry name" value="FMN-dependent nitroreductase-like"/>
    <property type="match status" value="1"/>
</dbReference>
<proteinExistence type="inferred from homology"/>
<dbReference type="Proteomes" id="UP000657177">
    <property type="component" value="Unassembled WGS sequence"/>
</dbReference>
<dbReference type="GO" id="GO:0016491">
    <property type="term" value="F:oxidoreductase activity"/>
    <property type="evidence" value="ECO:0007669"/>
    <property type="project" value="UniProtKB-KW"/>
</dbReference>
<organism evidence="4 5">
    <name type="scientific">Capillibacterium thermochitinicola</name>
    <dbReference type="NCBI Taxonomy" id="2699427"/>
    <lineage>
        <taxon>Bacteria</taxon>
        <taxon>Bacillati</taxon>
        <taxon>Bacillota</taxon>
        <taxon>Capillibacterium</taxon>
    </lineage>
</organism>
<sequence length="165" mass="18844">MNAIEVIKTRRSIRKYKNQEVPREIIMDILDCARLAPSGYNNQPWHFVVVTDQELKVKLSQLAKYGRFIKDAYAMIGVFCRKDAACFFEDGCAATVNILLAAWSYGLGTCWINSYKKEHSEEVKALLKCPESYELISMISLGYPDETPVVKKKELKELVSFNGFC</sequence>